<dbReference type="EC" id="2.4.-.-" evidence="5"/>
<feature type="domain" description="Glycosyltransferase 2-like" evidence="4">
    <location>
        <begin position="8"/>
        <end position="56"/>
    </location>
</feature>
<dbReference type="PANTHER" id="PTHR43179">
    <property type="entry name" value="RHAMNOSYLTRANSFERASE WBBL"/>
    <property type="match status" value="1"/>
</dbReference>
<keyword evidence="6" id="KW-1185">Reference proteome</keyword>
<dbReference type="Pfam" id="PF00535">
    <property type="entry name" value="Glycos_transf_2"/>
    <property type="match status" value="1"/>
</dbReference>
<protein>
    <submittedName>
        <fullName evidence="5">Glycosyltransferase family 2 protein</fullName>
        <ecNumber evidence="5">2.4.-.-</ecNumber>
    </submittedName>
</protein>
<dbReference type="SUPFAM" id="SSF53448">
    <property type="entry name" value="Nucleotide-diphospho-sugar transferases"/>
    <property type="match status" value="1"/>
</dbReference>
<evidence type="ECO:0000256" key="1">
    <source>
        <dbReference type="ARBA" id="ARBA00006739"/>
    </source>
</evidence>
<proteinExistence type="inferred from homology"/>
<keyword evidence="3 5" id="KW-0808">Transferase</keyword>
<comment type="similarity">
    <text evidence="1">Belongs to the glycosyltransferase 2 family.</text>
</comment>
<evidence type="ECO:0000313" key="6">
    <source>
        <dbReference type="Proteomes" id="UP001596056"/>
    </source>
</evidence>
<dbReference type="InterPro" id="IPR001173">
    <property type="entry name" value="Glyco_trans_2-like"/>
</dbReference>
<evidence type="ECO:0000256" key="2">
    <source>
        <dbReference type="ARBA" id="ARBA00022676"/>
    </source>
</evidence>
<evidence type="ECO:0000256" key="3">
    <source>
        <dbReference type="ARBA" id="ARBA00022679"/>
    </source>
</evidence>
<evidence type="ECO:0000313" key="5">
    <source>
        <dbReference type="EMBL" id="MFC5565541.1"/>
    </source>
</evidence>
<keyword evidence="2 5" id="KW-0328">Glycosyltransferase</keyword>
<sequence>MTLPQLGVVLVTFNSADVIFDCLESLLASRGVRLAITVVDNASTDGTPALIRAWAAGATPYEAPGDIPFPLAAAPKPLPLLAEGDPLPAEGHAITLIETGVNGGFAAGVNRGLAHLARNRDLGRFWVLNPDSAVPPDSPRAFATTPGGFGLLGGRVLYLDKPDVIQIDGGLVNRRTGVTDNSGLFQSHRDTPPPDPGRLDFITGASMVVSREFYEAVGPMREDYFLYYEEVDWALRRGRLPLAYCAEGLVYHRAGTAIGSPTIGRPASPFSLYFKHRGRILFLKRFFPGSVPTGLAFSLAKAGQIAAKGYRAEAWAILAGSFNLRPPASVAARLAPEARRLAFGRDLA</sequence>
<comment type="caution">
    <text evidence="5">The sequence shown here is derived from an EMBL/GenBank/DDBJ whole genome shotgun (WGS) entry which is preliminary data.</text>
</comment>
<dbReference type="Proteomes" id="UP001596056">
    <property type="component" value="Unassembled WGS sequence"/>
</dbReference>
<gene>
    <name evidence="5" type="ORF">ACFPOC_03810</name>
</gene>
<evidence type="ECO:0000259" key="4">
    <source>
        <dbReference type="Pfam" id="PF00535"/>
    </source>
</evidence>
<name>A0ABW0S9G4_9RHOB</name>
<dbReference type="GO" id="GO:0016757">
    <property type="term" value="F:glycosyltransferase activity"/>
    <property type="evidence" value="ECO:0007669"/>
    <property type="project" value="UniProtKB-KW"/>
</dbReference>
<dbReference type="Gene3D" id="3.90.550.10">
    <property type="entry name" value="Spore Coat Polysaccharide Biosynthesis Protein SpsA, Chain A"/>
    <property type="match status" value="1"/>
</dbReference>
<reference evidence="6" key="1">
    <citation type="journal article" date="2019" name="Int. J. Syst. Evol. Microbiol.">
        <title>The Global Catalogue of Microorganisms (GCM) 10K type strain sequencing project: providing services to taxonomists for standard genome sequencing and annotation.</title>
        <authorList>
            <consortium name="The Broad Institute Genomics Platform"/>
            <consortium name="The Broad Institute Genome Sequencing Center for Infectious Disease"/>
            <person name="Wu L."/>
            <person name="Ma J."/>
        </authorList>
    </citation>
    <scope>NUCLEOTIDE SEQUENCE [LARGE SCALE GENOMIC DNA]</scope>
    <source>
        <strain evidence="6">KACC 11588</strain>
    </source>
</reference>
<dbReference type="PANTHER" id="PTHR43179:SF12">
    <property type="entry name" value="GALACTOFURANOSYLTRANSFERASE GLFT2"/>
    <property type="match status" value="1"/>
</dbReference>
<dbReference type="InterPro" id="IPR029044">
    <property type="entry name" value="Nucleotide-diphossugar_trans"/>
</dbReference>
<accession>A0ABW0S9G4</accession>
<dbReference type="RefSeq" id="WP_209838021.1">
    <property type="nucleotide sequence ID" value="NZ_JAGGJP010000002.1"/>
</dbReference>
<dbReference type="EMBL" id="JBHSNA010000002">
    <property type="protein sequence ID" value="MFC5565541.1"/>
    <property type="molecule type" value="Genomic_DNA"/>
</dbReference>
<organism evidence="5 6">
    <name type="scientific">Rubellimicrobium aerolatum</name>
    <dbReference type="NCBI Taxonomy" id="490979"/>
    <lineage>
        <taxon>Bacteria</taxon>
        <taxon>Pseudomonadati</taxon>
        <taxon>Pseudomonadota</taxon>
        <taxon>Alphaproteobacteria</taxon>
        <taxon>Rhodobacterales</taxon>
        <taxon>Roseobacteraceae</taxon>
        <taxon>Rubellimicrobium</taxon>
    </lineage>
</organism>